<evidence type="ECO:0000256" key="1">
    <source>
        <dbReference type="ARBA" id="ARBA00001936"/>
    </source>
</evidence>
<dbReference type="CDD" id="cd05312">
    <property type="entry name" value="NAD_bind_1_malic_enz"/>
    <property type="match status" value="1"/>
</dbReference>
<evidence type="ECO:0000313" key="11">
    <source>
        <dbReference type="Proteomes" id="UP000271974"/>
    </source>
</evidence>
<dbReference type="Proteomes" id="UP000271974">
    <property type="component" value="Unassembled WGS sequence"/>
</dbReference>
<dbReference type="InterPro" id="IPR015884">
    <property type="entry name" value="Malic_enzyme_CS"/>
</dbReference>
<feature type="binding site" evidence="6">
    <location>
        <position position="125"/>
    </location>
    <ligand>
        <name>a divalent metal cation</name>
        <dbReference type="ChEBI" id="CHEBI:60240"/>
    </ligand>
</feature>
<accession>A0A3S1AUX1</accession>
<dbReference type="GO" id="GO:0005739">
    <property type="term" value="C:mitochondrion"/>
    <property type="evidence" value="ECO:0007669"/>
    <property type="project" value="TreeGrafter"/>
</dbReference>
<feature type="binding site" evidence="5">
    <location>
        <position position="35"/>
    </location>
    <ligand>
        <name>(S)-malate</name>
        <dbReference type="ChEBI" id="CHEBI:15589"/>
    </ligand>
</feature>
<gene>
    <name evidence="10" type="ORF">EGW08_019375</name>
</gene>
<dbReference type="PROSITE" id="PS00331">
    <property type="entry name" value="MALIC_ENZYMES"/>
    <property type="match status" value="1"/>
</dbReference>
<keyword evidence="11" id="KW-1185">Reference proteome</keyword>
<feature type="domain" description="Malic enzyme N-terminal" evidence="9">
    <location>
        <begin position="1"/>
        <end position="140"/>
    </location>
</feature>
<organism evidence="10 11">
    <name type="scientific">Elysia chlorotica</name>
    <name type="common">Eastern emerald elysia</name>
    <name type="synonym">Sea slug</name>
    <dbReference type="NCBI Taxonomy" id="188477"/>
    <lineage>
        <taxon>Eukaryota</taxon>
        <taxon>Metazoa</taxon>
        <taxon>Spiralia</taxon>
        <taxon>Lophotrochozoa</taxon>
        <taxon>Mollusca</taxon>
        <taxon>Gastropoda</taxon>
        <taxon>Heterobranchia</taxon>
        <taxon>Euthyneura</taxon>
        <taxon>Panpulmonata</taxon>
        <taxon>Sacoglossa</taxon>
        <taxon>Placobranchoidea</taxon>
        <taxon>Plakobranchidae</taxon>
        <taxon>Elysia</taxon>
    </lineage>
</organism>
<dbReference type="GO" id="GO:0046872">
    <property type="term" value="F:metal ion binding"/>
    <property type="evidence" value="ECO:0007669"/>
    <property type="project" value="UniProtKB-KW"/>
</dbReference>
<dbReference type="InterPro" id="IPR012302">
    <property type="entry name" value="Malic_NAD-bd"/>
</dbReference>
<dbReference type="SUPFAM" id="SSF51735">
    <property type="entry name" value="NAD(P)-binding Rossmann-fold domains"/>
    <property type="match status" value="1"/>
</dbReference>
<dbReference type="OrthoDB" id="5365701at2759"/>
<dbReference type="Gene3D" id="3.40.50.10380">
    <property type="entry name" value="Malic enzyme, N-terminal domain"/>
    <property type="match status" value="1"/>
</dbReference>
<dbReference type="Gene3D" id="3.40.50.720">
    <property type="entry name" value="NAD(P)-binding Rossmann-like Domain"/>
    <property type="match status" value="1"/>
</dbReference>
<feature type="binding site" evidence="5">
    <location>
        <position position="290"/>
    </location>
    <ligand>
        <name>(S)-malate</name>
        <dbReference type="ChEBI" id="CHEBI:15589"/>
    </ligand>
</feature>
<feature type="binding site" evidence="6">
    <location>
        <position position="126"/>
    </location>
    <ligand>
        <name>a divalent metal cation</name>
        <dbReference type="ChEBI" id="CHEBI:60240"/>
    </ligand>
</feature>
<dbReference type="GO" id="GO:0051287">
    <property type="term" value="F:NAD binding"/>
    <property type="evidence" value="ECO:0007669"/>
    <property type="project" value="InterPro"/>
</dbReference>
<comment type="cofactor">
    <cofactor evidence="1">
        <name>Mn(2+)</name>
        <dbReference type="ChEBI" id="CHEBI:29035"/>
    </cofactor>
</comment>
<evidence type="ECO:0000313" key="10">
    <source>
        <dbReference type="EMBL" id="RUS72869.1"/>
    </source>
</evidence>
<evidence type="ECO:0000259" key="8">
    <source>
        <dbReference type="SMART" id="SM00919"/>
    </source>
</evidence>
<evidence type="ECO:0000256" key="4">
    <source>
        <dbReference type="ARBA" id="ARBA00023002"/>
    </source>
</evidence>
<evidence type="ECO:0000259" key="9">
    <source>
        <dbReference type="SMART" id="SM01274"/>
    </source>
</evidence>
<dbReference type="SUPFAM" id="SSF53223">
    <property type="entry name" value="Aminoacid dehydrogenase-like, N-terminal domain"/>
    <property type="match status" value="1"/>
</dbReference>
<feature type="domain" description="Malic enzyme NAD-binding" evidence="8">
    <location>
        <begin position="150"/>
        <end position="403"/>
    </location>
</feature>
<protein>
    <recommendedName>
        <fullName evidence="7">Malic enzyme</fullName>
    </recommendedName>
</protein>
<dbReference type="PRINTS" id="PR00072">
    <property type="entry name" value="MALOXRDTASE"/>
</dbReference>
<dbReference type="InterPro" id="IPR036291">
    <property type="entry name" value="NAD(P)-bd_dom_sf"/>
</dbReference>
<dbReference type="InterPro" id="IPR037062">
    <property type="entry name" value="Malic_N_dom_sf"/>
</dbReference>
<dbReference type="PANTHER" id="PTHR23406">
    <property type="entry name" value="MALIC ENZYME-RELATED"/>
    <property type="match status" value="1"/>
</dbReference>
<dbReference type="FunFam" id="3.40.50.720:FF:000060">
    <property type="entry name" value="Malic enzyme"/>
    <property type="match status" value="1"/>
</dbReference>
<dbReference type="PANTHER" id="PTHR23406:SF90">
    <property type="entry name" value="MALIC ENZYME-RELATED"/>
    <property type="match status" value="1"/>
</dbReference>
<feature type="binding site" evidence="5">
    <location>
        <position position="334"/>
    </location>
    <ligand>
        <name>(S)-malate</name>
        <dbReference type="ChEBI" id="CHEBI:15589"/>
    </ligand>
</feature>
<dbReference type="STRING" id="188477.A0A3S1AUX1"/>
<name>A0A3S1AUX1_ELYCH</name>
<comment type="cofactor">
    <cofactor evidence="6">
        <name>Mg(2+)</name>
        <dbReference type="ChEBI" id="CHEBI:18420"/>
    </cofactor>
    <cofactor evidence="6">
        <name>Mn(2+)</name>
        <dbReference type="ChEBI" id="CHEBI:29035"/>
    </cofactor>
    <text evidence="6">Divalent metal cations. Prefers magnesium or manganese.</text>
</comment>
<keyword evidence="3 6" id="KW-0479">Metal-binding</keyword>
<evidence type="ECO:0000256" key="3">
    <source>
        <dbReference type="ARBA" id="ARBA00022723"/>
    </source>
</evidence>
<dbReference type="AlphaFoldDB" id="A0A3S1AUX1"/>
<keyword evidence="4 7" id="KW-0560">Oxidoreductase</keyword>
<evidence type="ECO:0000256" key="2">
    <source>
        <dbReference type="ARBA" id="ARBA00008785"/>
    </source>
</evidence>
<dbReference type="Pfam" id="PF03949">
    <property type="entry name" value="Malic_M"/>
    <property type="match status" value="1"/>
</dbReference>
<proteinExistence type="inferred from homology"/>
<dbReference type="InterPro" id="IPR046346">
    <property type="entry name" value="Aminoacid_DH-like_N_sf"/>
</dbReference>
<dbReference type="InterPro" id="IPR012301">
    <property type="entry name" value="Malic_N_dom"/>
</dbReference>
<evidence type="ECO:0000256" key="6">
    <source>
        <dbReference type="PIRSR" id="PIRSR000106-3"/>
    </source>
</evidence>
<reference evidence="10 11" key="1">
    <citation type="submission" date="2019-01" db="EMBL/GenBank/DDBJ databases">
        <title>A draft genome assembly of the solar-powered sea slug Elysia chlorotica.</title>
        <authorList>
            <person name="Cai H."/>
            <person name="Li Q."/>
            <person name="Fang X."/>
            <person name="Li J."/>
            <person name="Curtis N.E."/>
            <person name="Altenburger A."/>
            <person name="Shibata T."/>
            <person name="Feng M."/>
            <person name="Maeda T."/>
            <person name="Schwartz J.A."/>
            <person name="Shigenobu S."/>
            <person name="Lundholm N."/>
            <person name="Nishiyama T."/>
            <person name="Yang H."/>
            <person name="Hasebe M."/>
            <person name="Li S."/>
            <person name="Pierce S.K."/>
            <person name="Wang J."/>
        </authorList>
    </citation>
    <scope>NUCLEOTIDE SEQUENCE [LARGE SCALE GENOMIC DNA]</scope>
    <source>
        <strain evidence="10">EC2010</strain>
        <tissue evidence="10">Whole organism of an adult</tissue>
    </source>
</reference>
<dbReference type="GO" id="GO:0006108">
    <property type="term" value="P:malate metabolic process"/>
    <property type="evidence" value="ECO:0007669"/>
    <property type="project" value="TreeGrafter"/>
</dbReference>
<dbReference type="SMART" id="SM00919">
    <property type="entry name" value="Malic_M"/>
    <property type="match status" value="1"/>
</dbReference>
<sequence length="448" mass="49333">RGLYITIHDLGHVYDILCNWPVDDVKAIVVTDGERILGLGDLGAYGMGIPIGKLSLYTACAGVQPHSCLPIMLDVGTNNEAIRNDPVYIGLRQKRVTGAEYDKLIEEFMQAVVKRFGKSCLIQFEDFGNHNAFRLLERYRHKYCTFNDDIQGTAAVAVAGILTSIKLTNVPLRNNVFVFQGAGEASIGIAKLLIKAIIKSGRSEKEAYSQIWMVDSRGLIVKNRPNGGVTGEKVEFAKEHEPIDSLEDIVSKIKPTAIIGAAAVPGAFNDNILKTMGKLNKKPIIFALSNPTSKAECTAEQAYTATEGTAVFASGSPFKEVTFKDKTFSPGQGNNAYIFPGVALAVIAADIRDITEDIFLASAESLSEMVTQEHLSQGRVYPPLQDIRAVSLKLAEELIRFAYDEGLAHRYPRPKNIPSFLQEFVYETDYDSYVPAMYDWPKYSSPML</sequence>
<evidence type="ECO:0000256" key="7">
    <source>
        <dbReference type="RuleBase" id="RU003426"/>
    </source>
</evidence>
<feature type="binding site" evidence="6">
    <location>
        <position position="149"/>
    </location>
    <ligand>
        <name>a divalent metal cation</name>
        <dbReference type="ChEBI" id="CHEBI:60240"/>
    </ligand>
</feature>
<dbReference type="NCBIfam" id="NF010052">
    <property type="entry name" value="PRK13529.1"/>
    <property type="match status" value="1"/>
</dbReference>
<dbReference type="Pfam" id="PF00390">
    <property type="entry name" value="malic"/>
    <property type="match status" value="1"/>
</dbReference>
<dbReference type="SMART" id="SM01274">
    <property type="entry name" value="malic"/>
    <property type="match status" value="1"/>
</dbReference>
<dbReference type="InterPro" id="IPR001891">
    <property type="entry name" value="Malic_OxRdtase"/>
</dbReference>
<feature type="non-terminal residue" evidence="10">
    <location>
        <position position="1"/>
    </location>
</feature>
<dbReference type="GO" id="GO:0004473">
    <property type="term" value="F:malate dehydrogenase (decarboxylating) (NADP+) activity"/>
    <property type="evidence" value="ECO:0007669"/>
    <property type="project" value="TreeGrafter"/>
</dbReference>
<dbReference type="PIRSF" id="PIRSF000106">
    <property type="entry name" value="ME"/>
    <property type="match status" value="1"/>
</dbReference>
<dbReference type="EMBL" id="RQTK01001007">
    <property type="protein sequence ID" value="RUS72869.1"/>
    <property type="molecule type" value="Genomic_DNA"/>
</dbReference>
<comment type="similarity">
    <text evidence="2 7">Belongs to the malic enzymes family.</text>
</comment>
<comment type="caution">
    <text evidence="10">The sequence shown here is derived from an EMBL/GenBank/DDBJ whole genome shotgun (WGS) entry which is preliminary data.</text>
</comment>
<evidence type="ECO:0000256" key="5">
    <source>
        <dbReference type="PIRSR" id="PIRSR000106-2"/>
    </source>
</evidence>